<evidence type="ECO:0000313" key="3">
    <source>
        <dbReference type="Proteomes" id="UP000078555"/>
    </source>
</evidence>
<organism evidence="2 3">
    <name type="scientific">Plasmodium ovale wallikeri</name>
    <dbReference type="NCBI Taxonomy" id="864142"/>
    <lineage>
        <taxon>Eukaryota</taxon>
        <taxon>Sar</taxon>
        <taxon>Alveolata</taxon>
        <taxon>Apicomplexa</taxon>
        <taxon>Aconoidasida</taxon>
        <taxon>Haemosporida</taxon>
        <taxon>Plasmodiidae</taxon>
        <taxon>Plasmodium</taxon>
        <taxon>Plasmodium (Plasmodium)</taxon>
    </lineage>
</organism>
<evidence type="ECO:0000313" key="2">
    <source>
        <dbReference type="EMBL" id="SBT32626.1"/>
    </source>
</evidence>
<accession>A0A1A8YMN3</accession>
<name>A0A1A8YMN3_PLAOA</name>
<evidence type="ECO:0000256" key="1">
    <source>
        <dbReference type="SAM" id="Phobius"/>
    </source>
</evidence>
<keyword evidence="3" id="KW-1185">Reference proteome</keyword>
<keyword evidence="1" id="KW-1133">Transmembrane helix</keyword>
<feature type="transmembrane region" description="Helical" evidence="1">
    <location>
        <begin position="111"/>
        <end position="131"/>
    </location>
</feature>
<reference evidence="3" key="1">
    <citation type="submission" date="2016-05" db="EMBL/GenBank/DDBJ databases">
        <authorList>
            <person name="Naeem Raeece"/>
        </authorList>
    </citation>
    <scope>NUCLEOTIDE SEQUENCE [LARGE SCALE GENOMIC DNA]</scope>
</reference>
<sequence>MAFPFDTNAGVTTRPEASDENFVSKELGANGQLLNPGCEFFLFTFPPPRESPWVAVSGLFHLTCAGGIAANVGENGYKKKKKKKKLVNILNEVITCSEKKKKKKKKKGCKFALYFFISPSIRTELLGLPLVKLKK</sequence>
<dbReference type="Proteomes" id="UP000078555">
    <property type="component" value="Unassembled WGS sequence"/>
</dbReference>
<protein>
    <submittedName>
        <fullName evidence="2">Uncharacterized protein</fullName>
    </submittedName>
</protein>
<proteinExistence type="predicted"/>
<feature type="transmembrane region" description="Helical" evidence="1">
    <location>
        <begin position="53"/>
        <end position="73"/>
    </location>
</feature>
<dbReference type="EMBL" id="FLRD01000041">
    <property type="protein sequence ID" value="SBT32626.1"/>
    <property type="molecule type" value="Genomic_DNA"/>
</dbReference>
<dbReference type="AlphaFoldDB" id="A0A1A8YMN3"/>
<keyword evidence="1" id="KW-0472">Membrane</keyword>
<keyword evidence="1" id="KW-0812">Transmembrane</keyword>
<gene>
    <name evidence="2" type="ORF">POVWA1_013060</name>
</gene>